<evidence type="ECO:0000256" key="4">
    <source>
        <dbReference type="ARBA" id="ARBA00022741"/>
    </source>
</evidence>
<comment type="catalytic activity">
    <reaction evidence="8 9">
        <text>tRNA(Arg) + L-arginine + ATP = L-arginyl-tRNA(Arg) + AMP + diphosphate</text>
        <dbReference type="Rhea" id="RHEA:20301"/>
        <dbReference type="Rhea" id="RHEA-COMP:9658"/>
        <dbReference type="Rhea" id="RHEA-COMP:9673"/>
        <dbReference type="ChEBI" id="CHEBI:30616"/>
        <dbReference type="ChEBI" id="CHEBI:32682"/>
        <dbReference type="ChEBI" id="CHEBI:33019"/>
        <dbReference type="ChEBI" id="CHEBI:78442"/>
        <dbReference type="ChEBI" id="CHEBI:78513"/>
        <dbReference type="ChEBI" id="CHEBI:456215"/>
        <dbReference type="EC" id="6.1.1.19"/>
    </reaction>
</comment>
<dbReference type="GO" id="GO:0006420">
    <property type="term" value="P:arginyl-tRNA aminoacylation"/>
    <property type="evidence" value="ECO:0007669"/>
    <property type="project" value="UniProtKB-UniRule"/>
</dbReference>
<dbReference type="Pfam" id="PF00750">
    <property type="entry name" value="tRNA-synt_1d"/>
    <property type="match status" value="1"/>
</dbReference>
<evidence type="ECO:0000256" key="8">
    <source>
        <dbReference type="ARBA" id="ARBA00049339"/>
    </source>
</evidence>
<dbReference type="HAMAP" id="MF_00123">
    <property type="entry name" value="Arg_tRNA_synth"/>
    <property type="match status" value="1"/>
</dbReference>
<keyword evidence="4 9" id="KW-0547">Nucleotide-binding</keyword>
<comment type="subunit">
    <text evidence="9">Monomer.</text>
</comment>
<dbReference type="SUPFAM" id="SSF47323">
    <property type="entry name" value="Anticodon-binding domain of a subclass of class I aminoacyl-tRNA synthetases"/>
    <property type="match status" value="1"/>
</dbReference>
<evidence type="ECO:0000259" key="11">
    <source>
        <dbReference type="SMART" id="SM00836"/>
    </source>
</evidence>
<evidence type="ECO:0000256" key="6">
    <source>
        <dbReference type="ARBA" id="ARBA00022917"/>
    </source>
</evidence>
<feature type="domain" description="Arginyl tRNA synthetase N-terminal" evidence="12">
    <location>
        <begin position="5"/>
        <end position="88"/>
    </location>
</feature>
<dbReference type="Pfam" id="PF05746">
    <property type="entry name" value="DALR_1"/>
    <property type="match status" value="1"/>
</dbReference>
<evidence type="ECO:0000256" key="3">
    <source>
        <dbReference type="ARBA" id="ARBA00022598"/>
    </source>
</evidence>
<dbReference type="InterPro" id="IPR008909">
    <property type="entry name" value="DALR_anticod-bd"/>
</dbReference>
<comment type="caution">
    <text evidence="13">The sequence shown here is derived from an EMBL/GenBank/DDBJ whole genome shotgun (WGS) entry which is preliminary data.</text>
</comment>
<sequence length="605" mass="67848">MNIEQKLVTSVISGLKALYGQDVPAAQVQLQKTKKEFEGHLTLVVFPFLRMSKKGPEQTAQEIGEYLQANEPSVSAFNVIKGFLNLTIASSAWIELLNGIHADVQYGIAAVTDKSPLVMIEYSSPNTNKPLHLGHVRNNLLGNALANIILANGNRVVKTNIVNDRGIHICKSMLAWQKYGNGETPESSGKKGDHLIGDYYVAFDKHYKAEVKELMAKFQSEGLSEEEAKTRAEAESPLMKEAREMLVKWEANDPEVRALWKKMNDWVYAGFDETYRMMGVTFDKIYYESETYLEGKEKVMEGLEKGFFYRKEDGSVWADLTGEGLDHKLLLRADGTSVYMTQDIGTAKLRFADFPIDKMVYVVGNEQNYHFQVLSILLDKLGFEWGKGLVHFSYGMVELPEGKMKSREGTVVDADDLMAEMINTAKETSGELGKLDGLTKEEADNIARIVGLGALKYFILKVDARKNMTFNPKESIDFNGNTGPFIQYTYARIQSVLRKAKEAGITVPAQLPVGIELSEKEEGLIQMVADFATVVKQAGEDYSPSLIANYTYDLVKEYNQFYHDFSILREENEAVKIFRLALSENVAKVVRLGMGLLGIEVPDRM</sequence>
<dbReference type="InterPro" id="IPR014729">
    <property type="entry name" value="Rossmann-like_a/b/a_fold"/>
</dbReference>
<feature type="short sequence motif" description="'HIGH' region" evidence="9">
    <location>
        <begin position="125"/>
        <end position="135"/>
    </location>
</feature>
<dbReference type="Gene3D" id="3.30.1360.70">
    <property type="entry name" value="Arginyl tRNA synthetase N-terminal domain"/>
    <property type="match status" value="1"/>
</dbReference>
<dbReference type="InterPro" id="IPR009080">
    <property type="entry name" value="tRNAsynth_Ia_anticodon-bd"/>
</dbReference>
<dbReference type="EMBL" id="NFKE01000002">
    <property type="protein sequence ID" value="OUP35837.1"/>
    <property type="molecule type" value="Genomic_DNA"/>
</dbReference>
<evidence type="ECO:0000313" key="16">
    <source>
        <dbReference type="Proteomes" id="UP000285159"/>
    </source>
</evidence>
<evidence type="ECO:0000256" key="1">
    <source>
        <dbReference type="ARBA" id="ARBA00005594"/>
    </source>
</evidence>
<dbReference type="SMART" id="SM01016">
    <property type="entry name" value="Arg_tRNA_synt_N"/>
    <property type="match status" value="1"/>
</dbReference>
<dbReference type="PROSITE" id="PS00178">
    <property type="entry name" value="AA_TRNA_LIGASE_I"/>
    <property type="match status" value="1"/>
</dbReference>
<name>A0A1Y4JTK0_9BACE</name>
<dbReference type="GO" id="GO:0004814">
    <property type="term" value="F:arginine-tRNA ligase activity"/>
    <property type="evidence" value="ECO:0007669"/>
    <property type="project" value="UniProtKB-UniRule"/>
</dbReference>
<evidence type="ECO:0000313" key="15">
    <source>
        <dbReference type="Proteomes" id="UP000196587"/>
    </source>
</evidence>
<dbReference type="NCBIfam" id="TIGR00456">
    <property type="entry name" value="argS"/>
    <property type="match status" value="1"/>
</dbReference>
<comment type="subcellular location">
    <subcellularLocation>
        <location evidence="9">Cytoplasm</location>
    </subcellularLocation>
</comment>
<accession>A0A1Y4JTK0</accession>
<keyword evidence="6 9" id="KW-0648">Protein biosynthesis</keyword>
<dbReference type="SUPFAM" id="SSF55190">
    <property type="entry name" value="Arginyl-tRNA synthetase (ArgRS), N-terminal 'additional' domain"/>
    <property type="match status" value="1"/>
</dbReference>
<evidence type="ECO:0000256" key="5">
    <source>
        <dbReference type="ARBA" id="ARBA00022840"/>
    </source>
</evidence>
<evidence type="ECO:0000256" key="2">
    <source>
        <dbReference type="ARBA" id="ARBA00022490"/>
    </source>
</evidence>
<dbReference type="InterPro" id="IPR035684">
    <property type="entry name" value="ArgRS_core"/>
</dbReference>
<dbReference type="InterPro" id="IPR001412">
    <property type="entry name" value="aa-tRNA-synth_I_CS"/>
</dbReference>
<dbReference type="EMBL" id="QRWP01000002">
    <property type="protein sequence ID" value="RGT34994.1"/>
    <property type="molecule type" value="Genomic_DNA"/>
</dbReference>
<gene>
    <name evidence="9" type="primary">argS</name>
    <name evidence="13" type="ORF">B5F24_03040</name>
    <name evidence="14" type="ORF">DWX38_03440</name>
</gene>
<protein>
    <recommendedName>
        <fullName evidence="9">Arginine--tRNA ligase</fullName>
        <ecNumber evidence="9">6.1.1.19</ecNumber>
    </recommendedName>
    <alternativeName>
        <fullName evidence="9">Arginyl-tRNA synthetase</fullName>
        <shortName evidence="9">ArgRS</shortName>
    </alternativeName>
</protein>
<proteinExistence type="inferred from homology"/>
<comment type="similarity">
    <text evidence="1 9 10">Belongs to the class-I aminoacyl-tRNA synthetase family.</text>
</comment>
<evidence type="ECO:0000313" key="14">
    <source>
        <dbReference type="EMBL" id="RGT34994.1"/>
    </source>
</evidence>
<evidence type="ECO:0000313" key="13">
    <source>
        <dbReference type="EMBL" id="OUP35837.1"/>
    </source>
</evidence>
<evidence type="ECO:0000256" key="9">
    <source>
        <dbReference type="HAMAP-Rule" id="MF_00123"/>
    </source>
</evidence>
<evidence type="ECO:0000256" key="7">
    <source>
        <dbReference type="ARBA" id="ARBA00023146"/>
    </source>
</evidence>
<dbReference type="GO" id="GO:0005737">
    <property type="term" value="C:cytoplasm"/>
    <property type="evidence" value="ECO:0007669"/>
    <property type="project" value="UniProtKB-SubCell"/>
</dbReference>
<keyword evidence="3 9" id="KW-0436">Ligase</keyword>
<dbReference type="InterPro" id="IPR005148">
    <property type="entry name" value="Arg-tRNA-synth_N"/>
</dbReference>
<dbReference type="Pfam" id="PF03485">
    <property type="entry name" value="Arg_tRNA_synt_N"/>
    <property type="match status" value="1"/>
</dbReference>
<dbReference type="InterPro" id="IPR001278">
    <property type="entry name" value="Arg-tRNA-ligase"/>
</dbReference>
<reference evidence="14 16" key="3">
    <citation type="submission" date="2018-08" db="EMBL/GenBank/DDBJ databases">
        <title>A genome reference for cultivated species of the human gut microbiota.</title>
        <authorList>
            <person name="Zou Y."/>
            <person name="Xue W."/>
            <person name="Luo G."/>
        </authorList>
    </citation>
    <scope>NUCLEOTIDE SEQUENCE [LARGE SCALE GENOMIC DNA]</scope>
    <source>
        <strain evidence="14 16">AF19-1AC</strain>
    </source>
</reference>
<evidence type="ECO:0000256" key="10">
    <source>
        <dbReference type="RuleBase" id="RU363038"/>
    </source>
</evidence>
<dbReference type="AlphaFoldDB" id="A0A1Y4JTK0"/>
<dbReference type="InterPro" id="IPR036695">
    <property type="entry name" value="Arg-tRNA-synth_N_sf"/>
</dbReference>
<organism evidence="13 15">
    <name type="scientific">Bacteroides clarus</name>
    <dbReference type="NCBI Taxonomy" id="626929"/>
    <lineage>
        <taxon>Bacteria</taxon>
        <taxon>Pseudomonadati</taxon>
        <taxon>Bacteroidota</taxon>
        <taxon>Bacteroidia</taxon>
        <taxon>Bacteroidales</taxon>
        <taxon>Bacteroidaceae</taxon>
        <taxon>Bacteroides</taxon>
    </lineage>
</organism>
<dbReference type="SUPFAM" id="SSF52374">
    <property type="entry name" value="Nucleotidylyl transferase"/>
    <property type="match status" value="1"/>
</dbReference>
<dbReference type="RefSeq" id="WP_087412108.1">
    <property type="nucleotide sequence ID" value="NZ_CABIZW010000003.1"/>
</dbReference>
<keyword evidence="7 9" id="KW-0030">Aminoacyl-tRNA synthetase</keyword>
<dbReference type="FunFam" id="3.40.50.620:FF:000125">
    <property type="entry name" value="Arginine--tRNA ligase"/>
    <property type="match status" value="1"/>
</dbReference>
<dbReference type="PANTHER" id="PTHR11956:SF5">
    <property type="entry name" value="ARGININE--TRNA LIGASE, CYTOPLASMIC"/>
    <property type="match status" value="1"/>
</dbReference>
<dbReference type="Proteomes" id="UP000196587">
    <property type="component" value="Unassembled WGS sequence"/>
</dbReference>
<feature type="domain" description="DALR anticodon binding" evidence="11">
    <location>
        <begin position="486"/>
        <end position="605"/>
    </location>
</feature>
<keyword evidence="2 9" id="KW-0963">Cytoplasm</keyword>
<dbReference type="Gene3D" id="3.40.50.620">
    <property type="entry name" value="HUPs"/>
    <property type="match status" value="1"/>
</dbReference>
<dbReference type="PRINTS" id="PR01038">
    <property type="entry name" value="TRNASYNTHARG"/>
</dbReference>
<dbReference type="Proteomes" id="UP000285159">
    <property type="component" value="Unassembled WGS sequence"/>
</dbReference>
<dbReference type="EC" id="6.1.1.19" evidence="9"/>
<evidence type="ECO:0000259" key="12">
    <source>
        <dbReference type="SMART" id="SM01016"/>
    </source>
</evidence>
<reference evidence="15" key="1">
    <citation type="submission" date="2017-04" db="EMBL/GenBank/DDBJ databases">
        <title>Function of individual gut microbiota members based on whole genome sequencing of pure cultures obtained from chicken caecum.</title>
        <authorList>
            <person name="Medvecky M."/>
            <person name="Cejkova D."/>
            <person name="Polansky O."/>
            <person name="Karasova D."/>
            <person name="Kubasova T."/>
            <person name="Cizek A."/>
            <person name="Rychlik I."/>
        </authorList>
    </citation>
    <scope>NUCLEOTIDE SEQUENCE [LARGE SCALE GENOMIC DNA]</scope>
    <source>
        <strain evidence="15">An189</strain>
    </source>
</reference>
<dbReference type="SMART" id="SM00836">
    <property type="entry name" value="DALR_1"/>
    <property type="match status" value="1"/>
</dbReference>
<reference evidence="13" key="2">
    <citation type="journal article" date="2018" name="BMC Genomics">
        <title>Whole genome sequencing and function prediction of 133 gut anaerobes isolated from chicken caecum in pure cultures.</title>
        <authorList>
            <person name="Medvecky M."/>
            <person name="Cejkova D."/>
            <person name="Polansky O."/>
            <person name="Karasova D."/>
            <person name="Kubasova T."/>
            <person name="Cizek A."/>
            <person name="Rychlik I."/>
        </authorList>
    </citation>
    <scope>NUCLEOTIDE SEQUENCE</scope>
    <source>
        <strain evidence="13">An189</strain>
    </source>
</reference>
<dbReference type="PANTHER" id="PTHR11956">
    <property type="entry name" value="ARGINYL-TRNA SYNTHETASE"/>
    <property type="match status" value="1"/>
</dbReference>
<dbReference type="Gene3D" id="1.10.730.10">
    <property type="entry name" value="Isoleucyl-tRNA Synthetase, Domain 1"/>
    <property type="match status" value="1"/>
</dbReference>
<keyword evidence="5 9" id="KW-0067">ATP-binding</keyword>
<dbReference type="GO" id="GO:0005524">
    <property type="term" value="F:ATP binding"/>
    <property type="evidence" value="ECO:0007669"/>
    <property type="project" value="UniProtKB-UniRule"/>
</dbReference>